<reference evidence="19 20" key="1">
    <citation type="submission" date="2023-08" db="EMBL/GenBank/DDBJ databases">
        <title>Black Yeasts Isolated from many extreme environments.</title>
        <authorList>
            <person name="Coleine C."/>
            <person name="Stajich J.E."/>
            <person name="Selbmann L."/>
        </authorList>
    </citation>
    <scope>NUCLEOTIDE SEQUENCE [LARGE SCALE GENOMIC DNA]</scope>
    <source>
        <strain evidence="19 20">CCFEE 5910</strain>
    </source>
</reference>
<dbReference type="Gene3D" id="1.10.490.10">
    <property type="entry name" value="Globins"/>
    <property type="match status" value="1"/>
</dbReference>
<dbReference type="GO" id="GO:0071949">
    <property type="term" value="F:FAD binding"/>
    <property type="evidence" value="ECO:0007669"/>
    <property type="project" value="TreeGrafter"/>
</dbReference>
<dbReference type="GO" id="GO:0009636">
    <property type="term" value="P:response to toxic substance"/>
    <property type="evidence" value="ECO:0007669"/>
    <property type="project" value="UniProtKB-KW"/>
</dbReference>
<dbReference type="FunFam" id="1.10.490.10:FF:000003">
    <property type="entry name" value="Flavohemoprotein"/>
    <property type="match status" value="1"/>
</dbReference>
<comment type="cofactor">
    <cofactor evidence="2">
        <name>FAD</name>
        <dbReference type="ChEBI" id="CHEBI:57692"/>
    </cofactor>
</comment>
<evidence type="ECO:0000256" key="11">
    <source>
        <dbReference type="ARBA" id="ARBA00023002"/>
    </source>
</evidence>
<dbReference type="CDD" id="cd06184">
    <property type="entry name" value="flavohem_like_fad_nad_binding"/>
    <property type="match status" value="1"/>
</dbReference>
<keyword evidence="13" id="KW-0520">NAD</keyword>
<proteinExistence type="inferred from homology"/>
<evidence type="ECO:0000256" key="5">
    <source>
        <dbReference type="ARBA" id="ARBA00022575"/>
    </source>
</evidence>
<evidence type="ECO:0000256" key="13">
    <source>
        <dbReference type="ARBA" id="ARBA00023027"/>
    </source>
</evidence>
<gene>
    <name evidence="19" type="ORF">LTR05_007546</name>
</gene>
<keyword evidence="9" id="KW-0274">FAD</keyword>
<evidence type="ECO:0000256" key="12">
    <source>
        <dbReference type="ARBA" id="ARBA00023004"/>
    </source>
</evidence>
<dbReference type="InterPro" id="IPR009050">
    <property type="entry name" value="Globin-like_sf"/>
</dbReference>
<evidence type="ECO:0000256" key="7">
    <source>
        <dbReference type="ARBA" id="ARBA00022630"/>
    </source>
</evidence>
<dbReference type="GO" id="GO:0046872">
    <property type="term" value="F:metal ion binding"/>
    <property type="evidence" value="ECO:0007669"/>
    <property type="project" value="UniProtKB-KW"/>
</dbReference>
<dbReference type="AlphaFoldDB" id="A0AAN7SW87"/>
<evidence type="ECO:0000256" key="3">
    <source>
        <dbReference type="ARBA" id="ARBA00006401"/>
    </source>
</evidence>
<keyword evidence="11" id="KW-0560">Oxidoreductase</keyword>
<evidence type="ECO:0000313" key="19">
    <source>
        <dbReference type="EMBL" id="KAK5082399.1"/>
    </source>
</evidence>
<evidence type="ECO:0000256" key="2">
    <source>
        <dbReference type="ARBA" id="ARBA00001974"/>
    </source>
</evidence>
<organism evidence="19 20">
    <name type="scientific">Lithohypha guttulata</name>
    <dbReference type="NCBI Taxonomy" id="1690604"/>
    <lineage>
        <taxon>Eukaryota</taxon>
        <taxon>Fungi</taxon>
        <taxon>Dikarya</taxon>
        <taxon>Ascomycota</taxon>
        <taxon>Pezizomycotina</taxon>
        <taxon>Eurotiomycetes</taxon>
        <taxon>Chaetothyriomycetidae</taxon>
        <taxon>Chaetothyriales</taxon>
        <taxon>Trichomeriaceae</taxon>
        <taxon>Lithohypha</taxon>
    </lineage>
</organism>
<protein>
    <recommendedName>
        <fullName evidence="4">nitric oxide dioxygenase</fullName>
        <ecNumber evidence="4">1.14.12.17</ecNumber>
    </recommendedName>
</protein>
<dbReference type="SUPFAM" id="SSF46458">
    <property type="entry name" value="Globin-like"/>
    <property type="match status" value="1"/>
</dbReference>
<evidence type="ECO:0000256" key="6">
    <source>
        <dbReference type="ARBA" id="ARBA00022617"/>
    </source>
</evidence>
<dbReference type="GO" id="GO:0008941">
    <property type="term" value="F:nitric oxide dioxygenase NAD(P)H activity"/>
    <property type="evidence" value="ECO:0007669"/>
    <property type="project" value="UniProtKB-EC"/>
</dbReference>
<dbReference type="Pfam" id="PF00042">
    <property type="entry name" value="Globin"/>
    <property type="match status" value="1"/>
</dbReference>
<keyword evidence="20" id="KW-1185">Reference proteome</keyword>
<feature type="domain" description="FAD-binding FR-type" evidence="18">
    <location>
        <begin position="153"/>
        <end position="289"/>
    </location>
</feature>
<dbReference type="InterPro" id="IPR012292">
    <property type="entry name" value="Globin/Proto"/>
</dbReference>
<dbReference type="SUPFAM" id="SSF52343">
    <property type="entry name" value="Ferredoxin reductase-like, C-terminal NADP-linked domain"/>
    <property type="match status" value="1"/>
</dbReference>
<evidence type="ECO:0000259" key="17">
    <source>
        <dbReference type="PROSITE" id="PS01033"/>
    </source>
</evidence>
<dbReference type="GO" id="GO:0046210">
    <property type="term" value="P:nitric oxide catabolic process"/>
    <property type="evidence" value="ECO:0007669"/>
    <property type="project" value="TreeGrafter"/>
</dbReference>
<dbReference type="InterPro" id="IPR017927">
    <property type="entry name" value="FAD-bd_FR_type"/>
</dbReference>
<dbReference type="GO" id="GO:0019825">
    <property type="term" value="F:oxygen binding"/>
    <property type="evidence" value="ECO:0007669"/>
    <property type="project" value="InterPro"/>
</dbReference>
<evidence type="ECO:0000313" key="20">
    <source>
        <dbReference type="Proteomes" id="UP001309876"/>
    </source>
</evidence>
<dbReference type="SUPFAM" id="SSF63380">
    <property type="entry name" value="Riboflavin synthase domain-like"/>
    <property type="match status" value="1"/>
</dbReference>
<accession>A0AAN7SW87</accession>
<dbReference type="Proteomes" id="UP001309876">
    <property type="component" value="Unassembled WGS sequence"/>
</dbReference>
<dbReference type="PROSITE" id="PS51384">
    <property type="entry name" value="FAD_FR"/>
    <property type="match status" value="1"/>
</dbReference>
<sequence>MSLTQEQKNIITATVPVVAEHGLTVTQTFYRKLLTDYPDLKNLFSHSAQITSHQASALAASVHAYAANINDLTPILPVVERINQKHASLNITPEQYDIVGTGLLAAFKEVLGDVFTDEVRDAWAAAYNQLAQIMIKREESIMSEHDSQAGGWRGWREMKIVRKVSESSEVMSFYLVPTDGKELPTFKPGQYVSVRVNVSGLGYKQCRQYSLSDAPPGYTAHGLANGVPQHNSHACDNNFRITVKRDAGVDLADHNARHHPGFVSNLLHNKYKEGDTIEITHPAGEFVLESNGVATNPVVLISAGVGITPVMSMLNSITASAADDRLISWIHVAKNKNVDPFVHDIKNIASQHKDLHCKVFHSTPLPGEHDGEDFDLKGRLDLSSVVNELYLKDNSTDYYICGPNPFMAECGRFLKEHDVQTGRIHMEVFGSGGYELLA</sequence>
<comment type="function">
    <text evidence="16">In the presence of oxygen and NADH, it has NADH oxidase activity, which leads to the generation of superoxide and H(2)O(2). Under anaerobic conditions, it also exhibits nitric oxide reductase and FAD reductase activities. However, all these reactions are much lower than NOD activity.</text>
</comment>
<evidence type="ECO:0000256" key="14">
    <source>
        <dbReference type="ARBA" id="ARBA00048649"/>
    </source>
</evidence>
<comment type="cofactor">
    <cofactor evidence="1">
        <name>heme b</name>
        <dbReference type="ChEBI" id="CHEBI:60344"/>
    </cofactor>
</comment>
<evidence type="ECO:0000256" key="16">
    <source>
        <dbReference type="ARBA" id="ARBA00056398"/>
    </source>
</evidence>
<keyword evidence="6" id="KW-0349">Heme</keyword>
<evidence type="ECO:0000256" key="9">
    <source>
        <dbReference type="ARBA" id="ARBA00022827"/>
    </source>
</evidence>
<comment type="catalytic activity">
    <reaction evidence="14">
        <text>2 nitric oxide + NADH + 2 O2 = 2 nitrate + NAD(+) + H(+)</text>
        <dbReference type="Rhea" id="RHEA:19469"/>
        <dbReference type="ChEBI" id="CHEBI:15378"/>
        <dbReference type="ChEBI" id="CHEBI:15379"/>
        <dbReference type="ChEBI" id="CHEBI:16480"/>
        <dbReference type="ChEBI" id="CHEBI:17632"/>
        <dbReference type="ChEBI" id="CHEBI:57540"/>
        <dbReference type="ChEBI" id="CHEBI:57945"/>
        <dbReference type="EC" id="1.14.12.17"/>
    </reaction>
</comment>
<dbReference type="FunFam" id="3.40.50.80:FF:000010">
    <property type="entry name" value="Flavohemoprotein"/>
    <property type="match status" value="1"/>
</dbReference>
<feature type="domain" description="Globin" evidence="17">
    <location>
        <begin position="2"/>
        <end position="139"/>
    </location>
</feature>
<evidence type="ECO:0000256" key="1">
    <source>
        <dbReference type="ARBA" id="ARBA00001970"/>
    </source>
</evidence>
<dbReference type="PRINTS" id="PR00406">
    <property type="entry name" value="CYTB5RDTASE"/>
</dbReference>
<evidence type="ECO:0000256" key="10">
    <source>
        <dbReference type="ARBA" id="ARBA00022857"/>
    </source>
</evidence>
<keyword evidence="5" id="KW-0216">Detoxification</keyword>
<keyword evidence="8" id="KW-0479">Metal-binding</keyword>
<keyword evidence="10" id="KW-0521">NADP</keyword>
<dbReference type="PANTHER" id="PTHR43396:SF3">
    <property type="entry name" value="FLAVOHEMOPROTEIN"/>
    <property type="match status" value="1"/>
</dbReference>
<dbReference type="EC" id="1.14.12.17" evidence="4"/>
<dbReference type="CDD" id="cd08922">
    <property type="entry name" value="FHb-globin"/>
    <property type="match status" value="1"/>
</dbReference>
<comment type="similarity">
    <text evidence="3">In the C-terminal section; belongs to the flavoprotein pyridine nucleotide cytochrome reductase family.</text>
</comment>
<evidence type="ECO:0000259" key="18">
    <source>
        <dbReference type="PROSITE" id="PS51384"/>
    </source>
</evidence>
<keyword evidence="7" id="KW-0285">Flavoprotein</keyword>
<dbReference type="InterPro" id="IPR000971">
    <property type="entry name" value="Globin"/>
</dbReference>
<dbReference type="Gene3D" id="3.40.50.80">
    <property type="entry name" value="Nucleotide-binding domain of ferredoxin-NADP reductase (FNR) module"/>
    <property type="match status" value="1"/>
</dbReference>
<dbReference type="PANTHER" id="PTHR43396">
    <property type="entry name" value="FLAVOHEMOPROTEIN"/>
    <property type="match status" value="1"/>
</dbReference>
<evidence type="ECO:0000256" key="4">
    <source>
        <dbReference type="ARBA" id="ARBA00012229"/>
    </source>
</evidence>
<comment type="catalytic activity">
    <reaction evidence="15">
        <text>2 nitric oxide + NADPH + 2 O2 = 2 nitrate + NADP(+) + H(+)</text>
        <dbReference type="Rhea" id="RHEA:19465"/>
        <dbReference type="ChEBI" id="CHEBI:15378"/>
        <dbReference type="ChEBI" id="CHEBI:15379"/>
        <dbReference type="ChEBI" id="CHEBI:16480"/>
        <dbReference type="ChEBI" id="CHEBI:17632"/>
        <dbReference type="ChEBI" id="CHEBI:57783"/>
        <dbReference type="ChEBI" id="CHEBI:58349"/>
        <dbReference type="EC" id="1.14.12.17"/>
    </reaction>
</comment>
<dbReference type="Gene3D" id="2.40.30.10">
    <property type="entry name" value="Translation factors"/>
    <property type="match status" value="1"/>
</dbReference>
<name>A0AAN7SW87_9EURO</name>
<evidence type="ECO:0000256" key="15">
    <source>
        <dbReference type="ARBA" id="ARBA00049433"/>
    </source>
</evidence>
<dbReference type="InterPro" id="IPR001433">
    <property type="entry name" value="OxRdtase_FAD/NAD-bd"/>
</dbReference>
<keyword evidence="12" id="KW-0408">Iron</keyword>
<dbReference type="InterPro" id="IPR017938">
    <property type="entry name" value="Riboflavin_synthase-like_b-brl"/>
</dbReference>
<dbReference type="PROSITE" id="PS01033">
    <property type="entry name" value="GLOBIN"/>
    <property type="match status" value="1"/>
</dbReference>
<dbReference type="GO" id="GO:0071500">
    <property type="term" value="P:cellular response to nitrosative stress"/>
    <property type="evidence" value="ECO:0007669"/>
    <property type="project" value="TreeGrafter"/>
</dbReference>
<dbReference type="GO" id="GO:0020037">
    <property type="term" value="F:heme binding"/>
    <property type="evidence" value="ECO:0007669"/>
    <property type="project" value="InterPro"/>
</dbReference>
<dbReference type="InterPro" id="IPR039261">
    <property type="entry name" value="FNR_nucleotide-bd"/>
</dbReference>
<dbReference type="Pfam" id="PF00175">
    <property type="entry name" value="NAD_binding_1"/>
    <property type="match status" value="1"/>
</dbReference>
<comment type="caution">
    <text evidence="19">The sequence shown here is derived from an EMBL/GenBank/DDBJ whole genome shotgun (WGS) entry which is preliminary data.</text>
</comment>
<dbReference type="EMBL" id="JAVRRJ010000008">
    <property type="protein sequence ID" value="KAK5082399.1"/>
    <property type="molecule type" value="Genomic_DNA"/>
</dbReference>
<evidence type="ECO:0000256" key="8">
    <source>
        <dbReference type="ARBA" id="ARBA00022723"/>
    </source>
</evidence>